<keyword evidence="2" id="KW-0812">Transmembrane</keyword>
<keyword evidence="2" id="KW-0472">Membrane</keyword>
<accession>A0A3Q7IJG6</accession>
<evidence type="ECO:0008006" key="5">
    <source>
        <dbReference type="Google" id="ProtNLM"/>
    </source>
</evidence>
<dbReference type="PaxDb" id="4081-Solyc08g065310.2.1"/>
<name>A0A3Q7IJG6_SOLLC</name>
<proteinExistence type="predicted"/>
<feature type="compositionally biased region" description="Low complexity" evidence="1">
    <location>
        <begin position="30"/>
        <end position="49"/>
    </location>
</feature>
<dbReference type="Gramene" id="Solyc08g065310.3.1">
    <property type="protein sequence ID" value="Solyc08g065310.3.1"/>
    <property type="gene ID" value="Solyc08g065310.3"/>
</dbReference>
<feature type="transmembrane region" description="Helical" evidence="2">
    <location>
        <begin position="471"/>
        <end position="490"/>
    </location>
</feature>
<feature type="compositionally biased region" description="Basic residues" evidence="1">
    <location>
        <begin position="288"/>
        <end position="304"/>
    </location>
</feature>
<protein>
    <recommendedName>
        <fullName evidence="5">Aminotransferase-like plant mobile domain-containing protein</fullName>
    </recommendedName>
</protein>
<dbReference type="Proteomes" id="UP000004994">
    <property type="component" value="Chromosome 8"/>
</dbReference>
<dbReference type="AlphaFoldDB" id="A0A3Q7IJG6"/>
<keyword evidence="4" id="KW-1185">Reference proteome</keyword>
<feature type="region of interest" description="Disordered" evidence="1">
    <location>
        <begin position="87"/>
        <end position="117"/>
    </location>
</feature>
<evidence type="ECO:0000256" key="2">
    <source>
        <dbReference type="SAM" id="Phobius"/>
    </source>
</evidence>
<evidence type="ECO:0000256" key="1">
    <source>
        <dbReference type="SAM" id="MobiDB-lite"/>
    </source>
</evidence>
<feature type="region of interest" description="Disordered" evidence="1">
    <location>
        <begin position="1"/>
        <end position="54"/>
    </location>
</feature>
<keyword evidence="2" id="KW-1133">Transmembrane helix</keyword>
<sequence length="495" mass="55160">AVRVAATLGEPQTGVAGQDQQPHRRRRRQPTTPTPANNSDSSATSSSDNSSKHSRFPSLLAFLRPAAPAPPLFLLSSASSISSRREATIGEASSETSNLARRAASSHGRKSSSCDHRWEQAAAPASVNSNQKQRDLALFKGLMFVKVWCWERILPVQPSAPPQHDGDMLLPYARRWTRGIDRDTESHHVLIPIRDQLNRMTEDQHVPVIPSWGTNHHAHDQRRRLGAEVLEMMDKYFCDWGNRHQSLAVEVNDGTSGAGYRLWYMRHGRLLIGSGRETQPLLYMVKRGPRSGRMGHRGRARGRARGCGAGGIPIPPDIGADVRVEADDLHVHQFGTSDIMNLLHMSFDPYSRLTRDVEGIGHMSYESTIDVGDYIPDIAGTSGTVRFDTEDTTIYNTQDFIEGLFDDPIKLQEGTIRPILFTAEWIELSKVVTGRPLADLRRPLNDSEVFVVSMPHLLPPSLCNVHLSSSFFISHTYTSALISLIISIFFKKFFS</sequence>
<dbReference type="EnsemblPlants" id="Solyc08g065310.3.1">
    <property type="protein sequence ID" value="Solyc08g065310.3.1"/>
    <property type="gene ID" value="Solyc08g065310.3"/>
</dbReference>
<reference evidence="3" key="2">
    <citation type="submission" date="2019-01" db="UniProtKB">
        <authorList>
            <consortium name="EnsemblPlants"/>
        </authorList>
    </citation>
    <scope>IDENTIFICATION</scope>
    <source>
        <strain evidence="3">cv. Heinz 1706</strain>
    </source>
</reference>
<evidence type="ECO:0000313" key="4">
    <source>
        <dbReference type="Proteomes" id="UP000004994"/>
    </source>
</evidence>
<feature type="region of interest" description="Disordered" evidence="1">
    <location>
        <begin position="288"/>
        <end position="310"/>
    </location>
</feature>
<organism evidence="3">
    <name type="scientific">Solanum lycopersicum</name>
    <name type="common">Tomato</name>
    <name type="synonym">Lycopersicon esculentum</name>
    <dbReference type="NCBI Taxonomy" id="4081"/>
    <lineage>
        <taxon>Eukaryota</taxon>
        <taxon>Viridiplantae</taxon>
        <taxon>Streptophyta</taxon>
        <taxon>Embryophyta</taxon>
        <taxon>Tracheophyta</taxon>
        <taxon>Spermatophyta</taxon>
        <taxon>Magnoliopsida</taxon>
        <taxon>eudicotyledons</taxon>
        <taxon>Gunneridae</taxon>
        <taxon>Pentapetalae</taxon>
        <taxon>asterids</taxon>
        <taxon>lamiids</taxon>
        <taxon>Solanales</taxon>
        <taxon>Solanaceae</taxon>
        <taxon>Solanoideae</taxon>
        <taxon>Solaneae</taxon>
        <taxon>Solanum</taxon>
        <taxon>Solanum subgen. Lycopersicon</taxon>
    </lineage>
</organism>
<reference evidence="3" key="1">
    <citation type="journal article" date="2012" name="Nature">
        <title>The tomato genome sequence provides insights into fleshy fruit evolution.</title>
        <authorList>
            <consortium name="Tomato Genome Consortium"/>
        </authorList>
    </citation>
    <scope>NUCLEOTIDE SEQUENCE [LARGE SCALE GENOMIC DNA]</scope>
    <source>
        <strain evidence="3">cv. Heinz 1706</strain>
    </source>
</reference>
<evidence type="ECO:0000313" key="3">
    <source>
        <dbReference type="EnsemblPlants" id="Solyc08g065310.3.1"/>
    </source>
</evidence>
<dbReference type="InParanoid" id="A0A3Q7IJG6"/>